<comment type="subcellular location">
    <subcellularLocation>
        <location evidence="3">Mitochondrion outer membrane</location>
        <topology evidence="3">Peripheral membrane protein</topology>
    </subcellularLocation>
    <subcellularLocation>
        <location evidence="21">Nucleus</location>
    </subcellularLocation>
    <subcellularLocation>
        <location evidence="21">Cytoplasm</location>
        <location evidence="21">Cytosol</location>
    </subcellularLocation>
    <subcellularLocation>
        <location evidence="21">Membrane</location>
        <topology evidence="21">Peripheral membrane protein</topology>
    </subcellularLocation>
    <subcellularLocation>
        <location evidence="19">Rough endoplasmic reticulum membrane</location>
        <topology evidence="19">Peripheral membrane protein</topology>
    </subcellularLocation>
    <text evidence="21">May associate with Golgi membrane. May associate with the membrane of autophagosomes.</text>
</comment>
<evidence type="ECO:0000256" key="1">
    <source>
        <dbReference type="ARBA" id="ARBA00001936"/>
    </source>
</evidence>
<dbReference type="PANTHER" id="PTHR23300">
    <property type="entry name" value="METHANETHIOL OXIDASE"/>
    <property type="match status" value="1"/>
</dbReference>
<keyword evidence="21" id="KW-0560">Oxidoreductase</keyword>
<dbReference type="FunFam" id="3.30.1010.10:FF:000031">
    <property type="entry name" value="Phosphatidylinositol 4-kinase beta"/>
    <property type="match status" value="1"/>
</dbReference>
<dbReference type="InterPro" id="IPR036940">
    <property type="entry name" value="PI3/4_kinase_cat_sf"/>
</dbReference>
<comment type="similarity">
    <text evidence="5 21">Belongs to the selenium-binding protein family.</text>
</comment>
<dbReference type="GO" id="GO:0006629">
    <property type="term" value="P:lipid metabolic process"/>
    <property type="evidence" value="ECO:0007669"/>
    <property type="project" value="UniProtKB-KW"/>
</dbReference>
<comment type="caution">
    <text evidence="25">The sequence shown here is derived from an EMBL/GenBank/DDBJ whole genome shotgun (WGS) entry which is preliminary data.</text>
</comment>
<feature type="region of interest" description="Disordered" evidence="22">
    <location>
        <begin position="797"/>
        <end position="871"/>
    </location>
</feature>
<comment type="cofactor">
    <cofactor evidence="1">
        <name>Mn(2+)</name>
        <dbReference type="ChEBI" id="CHEBI:29035"/>
    </cofactor>
</comment>
<feature type="compositionally biased region" description="Acidic residues" evidence="22">
    <location>
        <begin position="43"/>
        <end position="53"/>
    </location>
</feature>
<evidence type="ECO:0000256" key="16">
    <source>
        <dbReference type="ARBA" id="ARBA00023136"/>
    </source>
</evidence>
<gene>
    <name evidence="25" type="ORF">Q5P01_011876</name>
</gene>
<keyword evidence="14" id="KW-0443">Lipid metabolism</keyword>
<dbReference type="Proteomes" id="UP001187415">
    <property type="component" value="Unassembled WGS sequence"/>
</dbReference>
<dbReference type="PROSITE" id="PS00915">
    <property type="entry name" value="PI3_4_KINASE_1"/>
    <property type="match status" value="1"/>
</dbReference>
<feature type="compositionally biased region" description="Low complexity" evidence="22">
    <location>
        <begin position="585"/>
        <end position="605"/>
    </location>
</feature>
<evidence type="ECO:0000256" key="11">
    <source>
        <dbReference type="ARBA" id="ARBA00022787"/>
    </source>
</evidence>
<evidence type="ECO:0000256" key="12">
    <source>
        <dbReference type="ARBA" id="ARBA00022824"/>
    </source>
</evidence>
<dbReference type="Gene3D" id="1.10.1070.11">
    <property type="entry name" value="Phosphatidylinositol 3-/4-kinase, catalytic domain"/>
    <property type="match status" value="1"/>
</dbReference>
<dbReference type="Gene3D" id="3.30.1010.10">
    <property type="entry name" value="Phosphatidylinositol 3-kinase Catalytic Subunit, Chain A, domain 4"/>
    <property type="match status" value="1"/>
</dbReference>
<keyword evidence="21" id="KW-0813">Transport</keyword>
<evidence type="ECO:0000256" key="6">
    <source>
        <dbReference type="ARBA" id="ARBA00006209"/>
    </source>
</evidence>
<keyword evidence="8" id="KW-0808">Transferase</keyword>
<feature type="compositionally biased region" description="Acidic residues" evidence="22">
    <location>
        <begin position="10"/>
        <end position="28"/>
    </location>
</feature>
<evidence type="ECO:0000313" key="26">
    <source>
        <dbReference type="Proteomes" id="UP001187415"/>
    </source>
</evidence>
<evidence type="ECO:0000256" key="22">
    <source>
        <dbReference type="SAM" id="MobiDB-lite"/>
    </source>
</evidence>
<keyword evidence="26" id="KW-1185">Reference proteome</keyword>
<accession>A0AA88SR78</accession>
<keyword evidence="16 21" id="KW-0472">Membrane</keyword>
<dbReference type="EC" id="1.8.3.4" evidence="21"/>
<feature type="compositionally biased region" description="Polar residues" evidence="22">
    <location>
        <begin position="844"/>
        <end position="864"/>
    </location>
</feature>
<dbReference type="GO" id="GO:0018549">
    <property type="term" value="F:methanethiol oxidase activity"/>
    <property type="evidence" value="ECO:0007669"/>
    <property type="project" value="UniProtKB-UniRule"/>
</dbReference>
<comment type="catalytic activity">
    <reaction evidence="18">
        <text>a 1,2-diacyl-sn-glycero-3-phospho-(1D-myo-inositol) + ATP = a 1,2-diacyl-sn-glycero-3-phospho-(1D-myo-inositol 4-phosphate) + ADP + H(+)</text>
        <dbReference type="Rhea" id="RHEA:19877"/>
        <dbReference type="ChEBI" id="CHEBI:15378"/>
        <dbReference type="ChEBI" id="CHEBI:30616"/>
        <dbReference type="ChEBI" id="CHEBI:57880"/>
        <dbReference type="ChEBI" id="CHEBI:58178"/>
        <dbReference type="ChEBI" id="CHEBI:456216"/>
        <dbReference type="EC" id="2.7.1.67"/>
    </reaction>
    <physiologicalReaction direction="left-to-right" evidence="18">
        <dbReference type="Rhea" id="RHEA:19878"/>
    </physiologicalReaction>
</comment>
<feature type="region of interest" description="Disordered" evidence="22">
    <location>
        <begin position="649"/>
        <end position="673"/>
    </location>
</feature>
<dbReference type="InterPro" id="IPR011044">
    <property type="entry name" value="Quino_amine_DH_bsu"/>
</dbReference>
<evidence type="ECO:0000256" key="19">
    <source>
        <dbReference type="ARBA" id="ARBA00037860"/>
    </source>
</evidence>
<evidence type="ECO:0000256" key="5">
    <source>
        <dbReference type="ARBA" id="ARBA00005606"/>
    </source>
</evidence>
<keyword evidence="12" id="KW-0256">Endoplasmic reticulum</keyword>
<evidence type="ECO:0000256" key="4">
    <source>
        <dbReference type="ARBA" id="ARBA00005177"/>
    </source>
</evidence>
<evidence type="ECO:0000256" key="13">
    <source>
        <dbReference type="ARBA" id="ARBA00022840"/>
    </source>
</evidence>
<dbReference type="InterPro" id="IPR057754">
    <property type="entry name" value="PI4-kinase_beta/PIK1_cat"/>
</dbReference>
<dbReference type="GO" id="GO:0030867">
    <property type="term" value="C:rough endoplasmic reticulum membrane"/>
    <property type="evidence" value="ECO:0007669"/>
    <property type="project" value="UniProtKB-SubCell"/>
</dbReference>
<keyword evidence="17 21" id="KW-0711">Selenium</keyword>
<comment type="function">
    <text evidence="21">Catalyzes the oxidation of methanethiol, an organosulfur compound known to be produced in substantial amounts by gut bacteria. Selenium-binding protein which may be involved in the sensing of reactive xenobiotics in the cytoplasm. May be involved in intra-Golgi protein transport.</text>
</comment>
<evidence type="ECO:0000256" key="7">
    <source>
        <dbReference type="ARBA" id="ARBA00015601"/>
    </source>
</evidence>
<comment type="cofactor">
    <cofactor evidence="2">
        <name>Mg(2+)</name>
        <dbReference type="ChEBI" id="CHEBI:18420"/>
    </cofactor>
</comment>
<feature type="domain" description="PI3K/PI4K catalytic" evidence="23">
    <location>
        <begin position="1087"/>
        <end position="1353"/>
    </location>
</feature>
<keyword evidence="21" id="KW-0539">Nucleus</keyword>
<dbReference type="InterPro" id="IPR000403">
    <property type="entry name" value="PI3/4_kinase_cat_dom"/>
</dbReference>
<comment type="pathway">
    <text evidence="4 21">Organosulfur degradation.</text>
</comment>
<dbReference type="PROSITE" id="PS51545">
    <property type="entry name" value="PIK_HELICAL"/>
    <property type="match status" value="1"/>
</dbReference>
<keyword evidence="9" id="KW-0547">Nucleotide-binding</keyword>
<keyword evidence="21" id="KW-0963">Cytoplasm</keyword>
<dbReference type="CDD" id="cd05168">
    <property type="entry name" value="PI4Kc_III_beta"/>
    <property type="match status" value="1"/>
</dbReference>
<comment type="catalytic activity">
    <reaction evidence="20 21">
        <text>methanethiol + O2 + H2O = hydrogen sulfide + formaldehyde + H2O2 + H(+)</text>
        <dbReference type="Rhea" id="RHEA:11812"/>
        <dbReference type="ChEBI" id="CHEBI:15377"/>
        <dbReference type="ChEBI" id="CHEBI:15378"/>
        <dbReference type="ChEBI" id="CHEBI:15379"/>
        <dbReference type="ChEBI" id="CHEBI:16007"/>
        <dbReference type="ChEBI" id="CHEBI:16240"/>
        <dbReference type="ChEBI" id="CHEBI:16842"/>
        <dbReference type="ChEBI" id="CHEBI:29919"/>
        <dbReference type="EC" id="1.8.3.4"/>
    </reaction>
</comment>
<evidence type="ECO:0000256" key="15">
    <source>
        <dbReference type="ARBA" id="ARBA00023128"/>
    </source>
</evidence>
<reference evidence="25" key="1">
    <citation type="submission" date="2023-07" db="EMBL/GenBank/DDBJ databases">
        <title>Chromosome-level Genome Assembly of Striped Snakehead (Channa striata).</title>
        <authorList>
            <person name="Liu H."/>
        </authorList>
    </citation>
    <scope>NUCLEOTIDE SEQUENCE</scope>
    <source>
        <strain evidence="25">Gz</strain>
        <tissue evidence="25">Muscle</tissue>
    </source>
</reference>
<comment type="similarity">
    <text evidence="6">Belongs to the PI3/PI4-kinase family. Type III PI4K subfamily.</text>
</comment>
<dbReference type="GO" id="GO:0005634">
    <property type="term" value="C:nucleus"/>
    <property type="evidence" value="ECO:0007669"/>
    <property type="project" value="UniProtKB-SubCell"/>
</dbReference>
<evidence type="ECO:0000256" key="14">
    <source>
        <dbReference type="ARBA" id="ARBA00023098"/>
    </source>
</evidence>
<dbReference type="EMBL" id="JAUPFM010000008">
    <property type="protein sequence ID" value="KAK2845217.1"/>
    <property type="molecule type" value="Genomic_DNA"/>
</dbReference>
<evidence type="ECO:0000256" key="3">
    <source>
        <dbReference type="ARBA" id="ARBA00004450"/>
    </source>
</evidence>
<evidence type="ECO:0000313" key="25">
    <source>
        <dbReference type="EMBL" id="KAK2845217.1"/>
    </source>
</evidence>
<dbReference type="SUPFAM" id="SSF50969">
    <property type="entry name" value="YVTN repeat-like/Quinoprotein amine dehydrogenase"/>
    <property type="match status" value="1"/>
</dbReference>
<evidence type="ECO:0000256" key="2">
    <source>
        <dbReference type="ARBA" id="ARBA00001946"/>
    </source>
</evidence>
<feature type="compositionally biased region" description="Basic and acidic residues" evidence="22">
    <location>
        <begin position="32"/>
        <end position="42"/>
    </location>
</feature>
<evidence type="ECO:0000256" key="10">
    <source>
        <dbReference type="ARBA" id="ARBA00022777"/>
    </source>
</evidence>
<feature type="region of interest" description="Disordered" evidence="22">
    <location>
        <begin position="1"/>
        <end position="106"/>
    </location>
</feature>
<evidence type="ECO:0000259" key="23">
    <source>
        <dbReference type="PROSITE" id="PS50290"/>
    </source>
</evidence>
<dbReference type="GO" id="GO:0015031">
    <property type="term" value="P:protein transport"/>
    <property type="evidence" value="ECO:0007669"/>
    <property type="project" value="UniProtKB-UniRule"/>
</dbReference>
<dbReference type="Pfam" id="PF05694">
    <property type="entry name" value="SBP56"/>
    <property type="match status" value="1"/>
</dbReference>
<evidence type="ECO:0000256" key="18">
    <source>
        <dbReference type="ARBA" id="ARBA00036767"/>
    </source>
</evidence>
<dbReference type="Pfam" id="PF21245">
    <property type="entry name" value="PI4KB-PIK1_PIK"/>
    <property type="match status" value="1"/>
</dbReference>
<dbReference type="GO" id="GO:0004430">
    <property type="term" value="F:1-phosphatidylinositol 4-kinase activity"/>
    <property type="evidence" value="ECO:0007669"/>
    <property type="project" value="UniProtKB-EC"/>
</dbReference>
<dbReference type="InterPro" id="IPR008826">
    <property type="entry name" value="Se-bd"/>
</dbReference>
<evidence type="ECO:0000256" key="8">
    <source>
        <dbReference type="ARBA" id="ARBA00022679"/>
    </source>
</evidence>
<keyword evidence="10" id="KW-0418">Kinase</keyword>
<dbReference type="Pfam" id="PF00454">
    <property type="entry name" value="PI3_PI4_kinase"/>
    <property type="match status" value="1"/>
</dbReference>
<protein>
    <recommendedName>
        <fullName evidence="7 21">Methanethiol oxidase</fullName>
        <shortName evidence="21">MTO</shortName>
        <ecNumber evidence="21">1.8.3.4</ecNumber>
    </recommendedName>
    <alternativeName>
        <fullName evidence="21">Selenium-binding protein 1</fullName>
    </alternativeName>
</protein>
<dbReference type="PROSITE" id="PS00916">
    <property type="entry name" value="PI3_4_KINASE_2"/>
    <property type="match status" value="1"/>
</dbReference>
<dbReference type="InterPro" id="IPR001263">
    <property type="entry name" value="PI3K_accessory_dom"/>
</dbReference>
<dbReference type="InterPro" id="IPR049160">
    <property type="entry name" value="PI4KB-PIK1_PIK"/>
</dbReference>
<feature type="compositionally biased region" description="Basic and acidic residues" evidence="22">
    <location>
        <begin position="54"/>
        <end position="68"/>
    </location>
</feature>
<keyword evidence="15" id="KW-0496">Mitochondrion</keyword>
<feature type="region of interest" description="Disordered" evidence="22">
    <location>
        <begin position="567"/>
        <end position="612"/>
    </location>
</feature>
<dbReference type="InterPro" id="IPR018936">
    <property type="entry name" value="PI3/4_kinase_CS"/>
</dbReference>
<feature type="compositionally biased region" description="Basic and acidic residues" evidence="22">
    <location>
        <begin position="797"/>
        <end position="806"/>
    </location>
</feature>
<dbReference type="GO" id="GO:0008430">
    <property type="term" value="F:selenium binding"/>
    <property type="evidence" value="ECO:0007669"/>
    <property type="project" value="UniProtKB-UniRule"/>
</dbReference>
<proteinExistence type="inferred from homology"/>
<keyword evidence="21" id="KW-0007">Acetylation</keyword>
<dbReference type="Gene3D" id="2.130.10.10">
    <property type="entry name" value="YVTN repeat-like/Quinoprotein amine dehydrogenase"/>
    <property type="match status" value="1"/>
</dbReference>
<dbReference type="SUPFAM" id="SSF56112">
    <property type="entry name" value="Protein kinase-like (PK-like)"/>
    <property type="match status" value="1"/>
</dbReference>
<evidence type="ECO:0000259" key="24">
    <source>
        <dbReference type="PROSITE" id="PS51545"/>
    </source>
</evidence>
<evidence type="ECO:0000256" key="9">
    <source>
        <dbReference type="ARBA" id="ARBA00022741"/>
    </source>
</evidence>
<keyword evidence="11" id="KW-1000">Mitochondrion outer membrane</keyword>
<dbReference type="PROSITE" id="PS50290">
    <property type="entry name" value="PI3_4_KINASE_3"/>
    <property type="match status" value="1"/>
</dbReference>
<sequence length="1368" mass="153434">MQAIRKETEEEHELEDNAIEKDREEEENNVTKGEKEEVKEKLEEDSEEEEKETEEDRKEINKERRETRIVIGEEVGDEWKIKSRTDGEEENRSKGSRSSDMASCSGCGPGYRSPLDAMKGPREQTVYLPCIYRNTGIMKPDYLATVDVDPQSPTYCQVIHRLPMPNLCDELHHSGWNACSSCYGDASKKRNRLILPSLISSRVYVVDVGTNHRAPQIHKVVEPVDLYWKCGLANPHTSHCLANGQIMISCLGDPCGNGKGGFVLLDGETFEVVGNWEHPGEAAPFGYDFWYQPRHNVMISTEWGAPKALADGFNPAHLKEGHYGTSLHVWDWTTHKKMQTIDLGEEGAIPLEVRFLHDPSASEGYVGCALQGTIFRIYKTQEGDWAAEKVITVPSKKVKGWMLPEMSGLITDILISLDDRFLYFSNWLHGDIRQYDITDRRKPRLVSQVFLGGSLVSDGPIRVLEDPENQPQPPPRVIKGRRVYGGPQMLQLSLDGQRLYVTTSLYSGWDQQFYPEMVKEGSVMMQIDVNTVSGGLSVNENFLVDFGKEPDGPVLAHEVRATIVSPAVMEDTEPEVSPTPSDHNTPSVSTSSSPSLSLPSTPSSSCGTQEAVTPPLGVISEGVGELSLVIDAEVAQWACHEVLQKVKLQQEEEDPDGPAPSSVKSARRRQRHNPSKQSWLLRLFESKLFDISMAISYLHNSKEPGVQAYIGNRLFSFPHEEVDFYLPQLLNMYIHMDEDVGDAIKPYVVHRCRQSISFSLQCAWLLGAYSSDMHISTQRHSRGTKLRKLILSDELKPAGPRARRDPLTLTPFCPLTSPAGGSGPLGGDHALSPSKRTHQRSKSDATVSISLSSNLKRTASNPKVESSPDEPVRLAPQREFIKSLMGIGKRLATLPTKEQKTQRLISELSLLNHKLPARVWLPTAAFEHHVVRVPHTQAVVLNSKDKAPYLIYVEVLECDSFETSSVPMRIPENRIRSTRSVENLPDCSMTAEQRAGSFSMVPNYDNDDEAWSVDDIGDLQVELSELHTNSCDNISQFSVDSITSLESKEPLFIAAGDIRRRLSEQLAQAPTTFKRDPEDPSAVALKEPWEEKVRRIREGSPYGHLPNWRLLSVIVKCGDDLRQELLAFQVLQQLKSIWEQERVPLWIKPYKILVLSSDSGMIEPVVNAVSLHQVKKQSLLSLLDYFLQEHGAPTTEGFLSAQRNFVESCAGYSLICYLLQVKDRHNGNILLDADGHIIHIDFGFILSSSPKNLGFETSAFKLTSEFVDVMGGPDGDMFNYYKMLMLQGLIAARKHMDRVLQIVEIMQQGSQLPCFHGSSTMRALKERFHMSLTEEQLQLLIDQLVEGSMRSLTTKLYDGFQYLTNGIM</sequence>
<name>A0AA88SR78_CHASR</name>
<dbReference type="PANTHER" id="PTHR23300:SF0">
    <property type="entry name" value="METHANETHIOL OXIDASE"/>
    <property type="match status" value="1"/>
</dbReference>
<dbReference type="InterPro" id="IPR011009">
    <property type="entry name" value="Kinase-like_dom_sf"/>
</dbReference>
<evidence type="ECO:0000256" key="17">
    <source>
        <dbReference type="ARBA" id="ARBA00023266"/>
    </source>
</evidence>
<dbReference type="FunFam" id="1.10.1070.11:FF:000004">
    <property type="entry name" value="Phosphatidylinositol 4-kinase, catalytic, beta"/>
    <property type="match status" value="1"/>
</dbReference>
<dbReference type="InterPro" id="IPR015943">
    <property type="entry name" value="WD40/YVTN_repeat-like_dom_sf"/>
</dbReference>
<dbReference type="GO" id="GO:0005524">
    <property type="term" value="F:ATP binding"/>
    <property type="evidence" value="ECO:0007669"/>
    <property type="project" value="UniProtKB-KW"/>
</dbReference>
<keyword evidence="13" id="KW-0067">ATP-binding</keyword>
<evidence type="ECO:0000256" key="21">
    <source>
        <dbReference type="RuleBase" id="RU369071"/>
    </source>
</evidence>
<dbReference type="GO" id="GO:0005829">
    <property type="term" value="C:cytosol"/>
    <property type="evidence" value="ECO:0007669"/>
    <property type="project" value="UniProtKB-SubCell"/>
</dbReference>
<organism evidence="25 26">
    <name type="scientific">Channa striata</name>
    <name type="common">Snakehead murrel</name>
    <name type="synonym">Ophicephalus striatus</name>
    <dbReference type="NCBI Taxonomy" id="64152"/>
    <lineage>
        <taxon>Eukaryota</taxon>
        <taxon>Metazoa</taxon>
        <taxon>Chordata</taxon>
        <taxon>Craniata</taxon>
        <taxon>Vertebrata</taxon>
        <taxon>Euteleostomi</taxon>
        <taxon>Actinopterygii</taxon>
        <taxon>Neopterygii</taxon>
        <taxon>Teleostei</taxon>
        <taxon>Neoteleostei</taxon>
        <taxon>Acanthomorphata</taxon>
        <taxon>Anabantaria</taxon>
        <taxon>Anabantiformes</taxon>
        <taxon>Channoidei</taxon>
        <taxon>Channidae</taxon>
        <taxon>Channa</taxon>
    </lineage>
</organism>
<evidence type="ECO:0000256" key="20">
    <source>
        <dbReference type="ARBA" id="ARBA00047539"/>
    </source>
</evidence>
<keyword evidence="21" id="KW-0653">Protein transport</keyword>
<dbReference type="SMART" id="SM00146">
    <property type="entry name" value="PI3Kc"/>
    <property type="match status" value="1"/>
</dbReference>
<feature type="domain" description="PIK helical" evidence="24">
    <location>
        <begin position="580"/>
        <end position="792"/>
    </location>
</feature>
<feature type="compositionally biased region" description="Basic and acidic residues" evidence="22">
    <location>
        <begin position="77"/>
        <end position="93"/>
    </location>
</feature>
<dbReference type="GO" id="GO:0005741">
    <property type="term" value="C:mitochondrial outer membrane"/>
    <property type="evidence" value="ECO:0007669"/>
    <property type="project" value="UniProtKB-SubCell"/>
</dbReference>